<comment type="caution">
    <text evidence="2">The sequence shown here is derived from an EMBL/GenBank/DDBJ whole genome shotgun (WGS) entry which is preliminary data.</text>
</comment>
<dbReference type="EMBL" id="BEHT01000048">
    <property type="protein sequence ID" value="GBD00034.1"/>
    <property type="molecule type" value="Genomic_DNA"/>
</dbReference>
<gene>
    <name evidence="2" type="ORF">HRbin17_02568</name>
</gene>
<reference evidence="3" key="1">
    <citation type="submission" date="2017-09" db="EMBL/GenBank/DDBJ databases">
        <title>Metaegenomics of thermophilic ammonia-oxidizing enrichment culture.</title>
        <authorList>
            <person name="Kato S."/>
            <person name="Suzuki K."/>
        </authorList>
    </citation>
    <scope>NUCLEOTIDE SEQUENCE [LARGE SCALE GENOMIC DNA]</scope>
</reference>
<organism evidence="2 3">
    <name type="scientific">Candidatus Fervidibacter japonicus</name>
    <dbReference type="NCBI Taxonomy" id="2035412"/>
    <lineage>
        <taxon>Bacteria</taxon>
        <taxon>Candidatus Fervidibacterota</taxon>
        <taxon>Candidatus Fervidibacter</taxon>
    </lineage>
</organism>
<evidence type="ECO:0000256" key="1">
    <source>
        <dbReference type="SAM" id="Phobius"/>
    </source>
</evidence>
<keyword evidence="1" id="KW-0472">Membrane</keyword>
<proteinExistence type="predicted"/>
<evidence type="ECO:0000313" key="2">
    <source>
        <dbReference type="EMBL" id="GBD00034.1"/>
    </source>
</evidence>
<feature type="transmembrane region" description="Helical" evidence="1">
    <location>
        <begin position="12"/>
        <end position="33"/>
    </location>
</feature>
<evidence type="ECO:0000313" key="3">
    <source>
        <dbReference type="Proteomes" id="UP000236173"/>
    </source>
</evidence>
<dbReference type="Proteomes" id="UP000236173">
    <property type="component" value="Unassembled WGS sequence"/>
</dbReference>
<dbReference type="AlphaFoldDB" id="A0A2H5XFR9"/>
<sequence length="100" mass="11426">MAQRQLRSDVFARWLGVLIFLLGVGLMVTVFVWTARLFNELEAGKELLLKSNPNDRTPLWDWLVRWCVRVGLLFVLGYVASLIAARGVSFYLATRSVPKE</sequence>
<keyword evidence="1" id="KW-0812">Transmembrane</keyword>
<protein>
    <submittedName>
        <fullName evidence="2">Uncharacterized protein</fullName>
    </submittedName>
</protein>
<feature type="transmembrane region" description="Helical" evidence="1">
    <location>
        <begin position="63"/>
        <end position="85"/>
    </location>
</feature>
<accession>A0A2H5XFR9</accession>
<name>A0A2H5XFR9_9BACT</name>
<keyword evidence="1" id="KW-1133">Transmembrane helix</keyword>